<protein>
    <recommendedName>
        <fullName evidence="6">DUF4378 domain-containing protein</fullName>
    </recommendedName>
</protein>
<dbReference type="InterPro" id="IPR025486">
    <property type="entry name" value="DUF4378"/>
</dbReference>
<comment type="caution">
    <text evidence="4">The sequence shown here is derived from an EMBL/GenBank/DDBJ whole genome shotgun (WGS) entry which is preliminary data.</text>
</comment>
<dbReference type="PANTHER" id="PTHR21726">
    <property type="entry name" value="PHOSPHATIDYLINOSITOL N-ACETYLGLUCOSAMINYLTRANSFERASE SUBUNIT P DOWN SYNDROME CRITICAL REGION PROTEIN 5 -RELATED"/>
    <property type="match status" value="1"/>
</dbReference>
<evidence type="ECO:0000313" key="4">
    <source>
        <dbReference type="EMBL" id="KAK9287681.1"/>
    </source>
</evidence>
<dbReference type="PANTHER" id="PTHR21726:SF29">
    <property type="entry name" value="EXPRESSED PROTEIN"/>
    <property type="match status" value="1"/>
</dbReference>
<dbReference type="Proteomes" id="UP001415857">
    <property type="component" value="Unassembled WGS sequence"/>
</dbReference>
<evidence type="ECO:0000259" key="3">
    <source>
        <dbReference type="Pfam" id="PF14383"/>
    </source>
</evidence>
<feature type="domain" description="DUF3741" evidence="3">
    <location>
        <begin position="82"/>
        <end position="112"/>
    </location>
</feature>
<dbReference type="AlphaFoldDB" id="A0AAP0X2X7"/>
<feature type="compositionally biased region" description="Low complexity" evidence="1">
    <location>
        <begin position="718"/>
        <end position="736"/>
    </location>
</feature>
<sequence length="957" mass="104938">MGVEKQGSKGGGGYVGGFFQIFDWNAKSRKKLFSNKSELPERFKQGKKSDGNFPMTRLHLIDDDETGAGTSIKGSSDYSCASSVTDDEGYGTRAPGVVARLMGLDSLPTSTSAEPYSTPFFDSQSLRDAHYQRKKFDFHHDHQISHSGNLLNKVEGPARNTVEPKPQKMLSRPIEKFQTEILPPKSAKSIPSTHHKLLSPIKSPGFIPTKNAAHIMEAAAKIIEPGPQATTKAKMPLVGSSSVPLKVRDLKEKMEAAQKMPLVGSSSVPLKARDLKEKVEAAQKTSRLAEASRRPVESNAAKCLKGQSLNKSWNGSEDTTSFRVLPDTEGSSAALKGKGKSISLAIQAKVNVQRREGLNPSTSRSSVGQKEQSEAKSSQHFKSQPNIQRSVHKKSSTHNASGVLRQNNQKQNSLADKDKAPSKPLVSNTQGRKGLSGDSFGRHKTSNKFAGNSKIGARKLGSEATDSEKEVSYSNTKNFPRKKRTIDGDFHFEKNRIVNSGSIDKNEKPIQFNTLMDRHFSWAEDSRRKGMDVVSFTFTAPMTRSMSGSESSGQLAQKNNNGLCTDYRGKRVFLDSDSTRLSSSLGLNVIGGDALSILLEQKLRELTDGVGSSHCDSIKAGLGASSASLLQHLVPTLNAVSSATRLQENGLQHGLHTDKLVSRYDSGFSSPDPLVLRTKHRFQGMDEMDQCSSNHIEAKQLLDCRHPSPVSILEPSFSTESCNSSDSMDSNSTEGSKQCSSVQAREVVGLGSLKKFHSLEADTELSDSASSTSTGTVARKHATTFIAGDYSVTSTKWELEYVKEILCNVELMFKDFALGRAREIINPHLFDQLESRKGGLESDGEESRLRRKVIFDCVGECLDLRCRGYVGGGCRMWAKGMAMVRRKEWLAEEVYKEISGWRGMGDCMVDELVDKDMSSQHGRWVDFEVEAFVLGVEIEVRIFNSLVDEVVADILLL</sequence>
<organism evidence="4 5">
    <name type="scientific">Liquidambar formosana</name>
    <name type="common">Formosan gum</name>
    <dbReference type="NCBI Taxonomy" id="63359"/>
    <lineage>
        <taxon>Eukaryota</taxon>
        <taxon>Viridiplantae</taxon>
        <taxon>Streptophyta</taxon>
        <taxon>Embryophyta</taxon>
        <taxon>Tracheophyta</taxon>
        <taxon>Spermatophyta</taxon>
        <taxon>Magnoliopsida</taxon>
        <taxon>eudicotyledons</taxon>
        <taxon>Gunneridae</taxon>
        <taxon>Pentapetalae</taxon>
        <taxon>Saxifragales</taxon>
        <taxon>Altingiaceae</taxon>
        <taxon>Liquidambar</taxon>
    </lineage>
</organism>
<feature type="region of interest" description="Disordered" evidence="1">
    <location>
        <begin position="71"/>
        <end position="92"/>
    </location>
</feature>
<name>A0AAP0X2X7_LIQFO</name>
<feature type="compositionally biased region" description="Polar residues" evidence="1">
    <location>
        <begin position="397"/>
        <end position="414"/>
    </location>
</feature>
<dbReference type="EMBL" id="JBBPBK010000003">
    <property type="protein sequence ID" value="KAK9287681.1"/>
    <property type="molecule type" value="Genomic_DNA"/>
</dbReference>
<feature type="domain" description="DUF4378" evidence="2">
    <location>
        <begin position="798"/>
        <end position="949"/>
    </location>
</feature>
<accession>A0AAP0X2X7</accession>
<proteinExistence type="predicted"/>
<keyword evidence="5" id="KW-1185">Reference proteome</keyword>
<dbReference type="Pfam" id="PF14383">
    <property type="entry name" value="VARLMGL"/>
    <property type="match status" value="1"/>
</dbReference>
<feature type="region of interest" description="Disordered" evidence="1">
    <location>
        <begin position="715"/>
        <end position="741"/>
    </location>
</feature>
<feature type="compositionally biased region" description="Polar residues" evidence="1">
    <location>
        <begin position="71"/>
        <end position="84"/>
    </location>
</feature>
<dbReference type="InterPro" id="IPR032795">
    <property type="entry name" value="DUF3741-assoc"/>
</dbReference>
<evidence type="ECO:0008006" key="6">
    <source>
        <dbReference type="Google" id="ProtNLM"/>
    </source>
</evidence>
<evidence type="ECO:0000259" key="2">
    <source>
        <dbReference type="Pfam" id="PF14309"/>
    </source>
</evidence>
<gene>
    <name evidence="4" type="ORF">L1049_016119</name>
</gene>
<evidence type="ECO:0000313" key="5">
    <source>
        <dbReference type="Proteomes" id="UP001415857"/>
    </source>
</evidence>
<feature type="region of interest" description="Disordered" evidence="1">
    <location>
        <begin position="147"/>
        <end position="169"/>
    </location>
</feature>
<reference evidence="4 5" key="1">
    <citation type="journal article" date="2024" name="Plant J.">
        <title>Genome sequences and population genomics reveal climatic adaptation and genomic divergence between two closely related sweetgum species.</title>
        <authorList>
            <person name="Xu W.Q."/>
            <person name="Ren C.Q."/>
            <person name="Zhang X.Y."/>
            <person name="Comes H.P."/>
            <person name="Liu X.H."/>
            <person name="Li Y.G."/>
            <person name="Kettle C.J."/>
            <person name="Jalonen R."/>
            <person name="Gaisberger H."/>
            <person name="Ma Y.Z."/>
            <person name="Qiu Y.X."/>
        </authorList>
    </citation>
    <scope>NUCLEOTIDE SEQUENCE [LARGE SCALE GENOMIC DNA]</scope>
    <source>
        <strain evidence="4">Hangzhou</strain>
    </source>
</reference>
<evidence type="ECO:0000256" key="1">
    <source>
        <dbReference type="SAM" id="MobiDB-lite"/>
    </source>
</evidence>
<dbReference type="Pfam" id="PF14309">
    <property type="entry name" value="DUF4378"/>
    <property type="match status" value="1"/>
</dbReference>
<feature type="region of interest" description="Disordered" evidence="1">
    <location>
        <begin position="353"/>
        <end position="480"/>
    </location>
</feature>
<feature type="compositionally biased region" description="Polar residues" evidence="1">
    <location>
        <begin position="359"/>
        <end position="389"/>
    </location>
</feature>